<dbReference type="PANTHER" id="PTHR43304:SF1">
    <property type="entry name" value="PAC DOMAIN-CONTAINING PROTEIN"/>
    <property type="match status" value="1"/>
</dbReference>
<evidence type="ECO:0000256" key="5">
    <source>
        <dbReference type="ARBA" id="ARBA00022777"/>
    </source>
</evidence>
<protein>
    <recommendedName>
        <fullName evidence="2">histidine kinase</fullName>
        <ecNumber evidence="2">2.7.13.3</ecNumber>
    </recommendedName>
</protein>
<accession>A0A6P1T544</accession>
<evidence type="ECO:0000256" key="2">
    <source>
        <dbReference type="ARBA" id="ARBA00012438"/>
    </source>
</evidence>
<dbReference type="EMBL" id="CP046620">
    <property type="protein sequence ID" value="QHQ36865.1"/>
    <property type="molecule type" value="Genomic_DNA"/>
</dbReference>
<keyword evidence="10" id="KW-1185">Reference proteome</keyword>
<reference evidence="9 10" key="1">
    <citation type="submission" date="2019-12" db="EMBL/GenBank/DDBJ databases">
        <title>Complete genome sequence of Algicella marina strain 9Alg 56(T) isolated from the red alga Tichocarpus crinitus.</title>
        <authorList>
            <person name="Kim S.-G."/>
            <person name="Nedashkovskaya O.I."/>
        </authorList>
    </citation>
    <scope>NUCLEOTIDE SEQUENCE [LARGE SCALE GENOMIC DNA]</scope>
    <source>
        <strain evidence="9 10">9Alg 56</strain>
    </source>
</reference>
<evidence type="ECO:0000313" key="10">
    <source>
        <dbReference type="Proteomes" id="UP000464495"/>
    </source>
</evidence>
<sequence>MKPATGQICDFAATPTDYLPNNRTVFSMTDSHGVASGNDGWRDNDARQVRTATGPLRRITCWMAALGVLLAGVLTWIQIGDTGPADGGRLLFINLACMALFAGGTLWIVHHFIFRDLRRIAKTDAHAFQHVDDDLARIEEALDGARQQVNDGEVRLAMQTRRCGQLEAEVDDLTKALAARGRSLSAANKEHAEICFALSHDLKSPANTLSLIVSELEIEASVNLDEETAMLLEMAGQTSARLSKILQDVHVYSTVISDTMNRECVALSEVLADELRKMQVETLDATISFGLLPEIDGVPEQMAMLFRNLIDNALKFRSSERKPELSIRWLGRDEHGMEVISFADNGIGIPRDCRQQVFRLFGRLHGYEDYPGSGVGLTLCRRIVHNHGGSIEVRGAPSDGADFVVRLPGR</sequence>
<dbReference type="InterPro" id="IPR036097">
    <property type="entry name" value="HisK_dim/P_sf"/>
</dbReference>
<feature type="coiled-coil region" evidence="6">
    <location>
        <begin position="128"/>
        <end position="176"/>
    </location>
</feature>
<dbReference type="InterPro" id="IPR052162">
    <property type="entry name" value="Sensor_kinase/Photoreceptor"/>
</dbReference>
<dbReference type="SUPFAM" id="SSF47384">
    <property type="entry name" value="Homodimeric domain of signal transducing histidine kinase"/>
    <property type="match status" value="1"/>
</dbReference>
<dbReference type="SMART" id="SM00387">
    <property type="entry name" value="HATPase_c"/>
    <property type="match status" value="1"/>
</dbReference>
<dbReference type="InterPro" id="IPR004358">
    <property type="entry name" value="Sig_transdc_His_kin-like_C"/>
</dbReference>
<name>A0A6P1T544_9RHOB</name>
<dbReference type="Gene3D" id="3.30.565.10">
    <property type="entry name" value="Histidine kinase-like ATPase, C-terminal domain"/>
    <property type="match status" value="1"/>
</dbReference>
<evidence type="ECO:0000256" key="1">
    <source>
        <dbReference type="ARBA" id="ARBA00000085"/>
    </source>
</evidence>
<keyword evidence="7" id="KW-0812">Transmembrane</keyword>
<evidence type="ECO:0000256" key="4">
    <source>
        <dbReference type="ARBA" id="ARBA00022679"/>
    </source>
</evidence>
<dbReference type="PANTHER" id="PTHR43304">
    <property type="entry name" value="PHYTOCHROME-LIKE PROTEIN CPH1"/>
    <property type="match status" value="1"/>
</dbReference>
<dbReference type="RefSeq" id="WP_161863409.1">
    <property type="nucleotide sequence ID" value="NZ_CP046620.1"/>
</dbReference>
<keyword evidence="6" id="KW-0175">Coiled coil</keyword>
<dbReference type="EC" id="2.7.13.3" evidence="2"/>
<proteinExistence type="predicted"/>
<evidence type="ECO:0000259" key="8">
    <source>
        <dbReference type="PROSITE" id="PS50109"/>
    </source>
</evidence>
<dbReference type="PROSITE" id="PS50109">
    <property type="entry name" value="HIS_KIN"/>
    <property type="match status" value="1"/>
</dbReference>
<dbReference type="InterPro" id="IPR003594">
    <property type="entry name" value="HATPase_dom"/>
</dbReference>
<dbReference type="KEGG" id="amaq:GO499_17585"/>
<keyword evidence="7" id="KW-0472">Membrane</keyword>
<dbReference type="InterPro" id="IPR036890">
    <property type="entry name" value="HATPase_C_sf"/>
</dbReference>
<dbReference type="InterPro" id="IPR005467">
    <property type="entry name" value="His_kinase_dom"/>
</dbReference>
<evidence type="ECO:0000256" key="7">
    <source>
        <dbReference type="SAM" id="Phobius"/>
    </source>
</evidence>
<organism evidence="9 10">
    <name type="scientific">Algicella marina</name>
    <dbReference type="NCBI Taxonomy" id="2683284"/>
    <lineage>
        <taxon>Bacteria</taxon>
        <taxon>Pseudomonadati</taxon>
        <taxon>Pseudomonadota</taxon>
        <taxon>Alphaproteobacteria</taxon>
        <taxon>Rhodobacterales</taxon>
        <taxon>Paracoccaceae</taxon>
        <taxon>Algicella</taxon>
    </lineage>
</organism>
<dbReference type="Proteomes" id="UP000464495">
    <property type="component" value="Chromosome"/>
</dbReference>
<feature type="domain" description="Histidine kinase" evidence="8">
    <location>
        <begin position="197"/>
        <end position="410"/>
    </location>
</feature>
<keyword evidence="3" id="KW-0597">Phosphoprotein</keyword>
<evidence type="ECO:0000256" key="3">
    <source>
        <dbReference type="ARBA" id="ARBA00022553"/>
    </source>
</evidence>
<evidence type="ECO:0000313" key="9">
    <source>
        <dbReference type="EMBL" id="QHQ36865.1"/>
    </source>
</evidence>
<feature type="transmembrane region" description="Helical" evidence="7">
    <location>
        <begin position="91"/>
        <end position="114"/>
    </location>
</feature>
<dbReference type="SUPFAM" id="SSF55874">
    <property type="entry name" value="ATPase domain of HSP90 chaperone/DNA topoisomerase II/histidine kinase"/>
    <property type="match status" value="1"/>
</dbReference>
<keyword evidence="4" id="KW-0808">Transferase</keyword>
<gene>
    <name evidence="9" type="ORF">GO499_17585</name>
</gene>
<feature type="transmembrane region" description="Helical" evidence="7">
    <location>
        <begin position="59"/>
        <end position="79"/>
    </location>
</feature>
<keyword evidence="5" id="KW-0418">Kinase</keyword>
<dbReference type="GO" id="GO:0000155">
    <property type="term" value="F:phosphorelay sensor kinase activity"/>
    <property type="evidence" value="ECO:0007669"/>
    <property type="project" value="InterPro"/>
</dbReference>
<dbReference type="Pfam" id="PF02518">
    <property type="entry name" value="HATPase_c"/>
    <property type="match status" value="1"/>
</dbReference>
<dbReference type="AlphaFoldDB" id="A0A6P1T544"/>
<dbReference type="Gene3D" id="1.10.287.130">
    <property type="match status" value="1"/>
</dbReference>
<comment type="catalytic activity">
    <reaction evidence="1">
        <text>ATP + protein L-histidine = ADP + protein N-phospho-L-histidine.</text>
        <dbReference type="EC" id="2.7.13.3"/>
    </reaction>
</comment>
<dbReference type="PRINTS" id="PR00344">
    <property type="entry name" value="BCTRLSENSOR"/>
</dbReference>
<keyword evidence="7" id="KW-1133">Transmembrane helix</keyword>
<evidence type="ECO:0000256" key="6">
    <source>
        <dbReference type="SAM" id="Coils"/>
    </source>
</evidence>